<name>A0A934M6T1_9MICO</name>
<reference evidence="1" key="1">
    <citation type="submission" date="2020-12" db="EMBL/GenBank/DDBJ databases">
        <title>Sanguibacter suaedae sp. nov., isolated from Suaeda aralocaspica.</title>
        <authorList>
            <person name="Ma Q."/>
        </authorList>
    </citation>
    <scope>NUCLEOTIDE SEQUENCE</scope>
    <source>
        <strain evidence="1">YZGR15</strain>
    </source>
</reference>
<accession>A0A934M6T1</accession>
<evidence type="ECO:0000313" key="1">
    <source>
        <dbReference type="EMBL" id="MBI9114597.1"/>
    </source>
</evidence>
<organism evidence="1 2">
    <name type="scientific">Sanguibacter suaedae</name>
    <dbReference type="NCBI Taxonomy" id="2795737"/>
    <lineage>
        <taxon>Bacteria</taxon>
        <taxon>Bacillati</taxon>
        <taxon>Actinomycetota</taxon>
        <taxon>Actinomycetes</taxon>
        <taxon>Micrococcales</taxon>
        <taxon>Sanguibacteraceae</taxon>
        <taxon>Sanguibacter</taxon>
    </lineage>
</organism>
<dbReference type="AlphaFoldDB" id="A0A934M6T1"/>
<sequence>MRWFWNLPVGTKLDAPLAVVTTRRVQRALAALRGSLDAFAHGDLTQVVTASASLRAAALATTAPAVHDLADVSAELRTRVSQFRI</sequence>
<dbReference type="Proteomes" id="UP000602087">
    <property type="component" value="Unassembled WGS sequence"/>
</dbReference>
<proteinExistence type="predicted"/>
<keyword evidence="2" id="KW-1185">Reference proteome</keyword>
<comment type="caution">
    <text evidence="1">The sequence shown here is derived from an EMBL/GenBank/DDBJ whole genome shotgun (WGS) entry which is preliminary data.</text>
</comment>
<dbReference type="RefSeq" id="WP_198733161.1">
    <property type="nucleotide sequence ID" value="NZ_JAEINH010000004.1"/>
</dbReference>
<dbReference type="EMBL" id="JAEINH010000004">
    <property type="protein sequence ID" value="MBI9114597.1"/>
    <property type="molecule type" value="Genomic_DNA"/>
</dbReference>
<gene>
    <name evidence="1" type="ORF">JAV76_06170</name>
</gene>
<protein>
    <submittedName>
        <fullName evidence="1">Uncharacterized protein</fullName>
    </submittedName>
</protein>
<evidence type="ECO:0000313" key="2">
    <source>
        <dbReference type="Proteomes" id="UP000602087"/>
    </source>
</evidence>